<sequence length="112" mass="12842">RWEANRGQVEGIPAGENVQNLGEHYYPRMCIGKDAEWIKVYAEGKYGFVQDGKPVFSQYNDNIHCVEFKADPTLPIYIGLDAGLGEEAEKRNFRKPPYRNQLRALIPHTSIF</sequence>
<dbReference type="AlphaFoldDB" id="A0A0F9L9G1"/>
<evidence type="ECO:0000313" key="1">
    <source>
        <dbReference type="EMBL" id="KKM24250.1"/>
    </source>
</evidence>
<proteinExistence type="predicted"/>
<accession>A0A0F9L9G1</accession>
<dbReference type="EMBL" id="LAZR01012960">
    <property type="protein sequence ID" value="KKM24250.1"/>
    <property type="molecule type" value="Genomic_DNA"/>
</dbReference>
<organism evidence="1">
    <name type="scientific">marine sediment metagenome</name>
    <dbReference type="NCBI Taxonomy" id="412755"/>
    <lineage>
        <taxon>unclassified sequences</taxon>
        <taxon>metagenomes</taxon>
        <taxon>ecological metagenomes</taxon>
    </lineage>
</organism>
<protein>
    <submittedName>
        <fullName evidence="1">Uncharacterized protein</fullName>
    </submittedName>
</protein>
<gene>
    <name evidence="1" type="ORF">LCGC14_1606920</name>
</gene>
<name>A0A0F9L9G1_9ZZZZ</name>
<feature type="non-terminal residue" evidence="1">
    <location>
        <position position="1"/>
    </location>
</feature>
<reference evidence="1" key="1">
    <citation type="journal article" date="2015" name="Nature">
        <title>Complex archaea that bridge the gap between prokaryotes and eukaryotes.</title>
        <authorList>
            <person name="Spang A."/>
            <person name="Saw J.H."/>
            <person name="Jorgensen S.L."/>
            <person name="Zaremba-Niedzwiedzka K."/>
            <person name="Martijn J."/>
            <person name="Lind A.E."/>
            <person name="van Eijk R."/>
            <person name="Schleper C."/>
            <person name="Guy L."/>
            <person name="Ettema T.J."/>
        </authorList>
    </citation>
    <scope>NUCLEOTIDE SEQUENCE</scope>
</reference>
<comment type="caution">
    <text evidence="1">The sequence shown here is derived from an EMBL/GenBank/DDBJ whole genome shotgun (WGS) entry which is preliminary data.</text>
</comment>